<accession>A0A6S4PA61</accession>
<evidence type="ECO:0000313" key="2">
    <source>
        <dbReference type="Proteomes" id="UP000504725"/>
    </source>
</evidence>
<protein>
    <submittedName>
        <fullName evidence="1">Uncharacterized protein</fullName>
    </submittedName>
</protein>
<reference evidence="1 2" key="1">
    <citation type="journal article" date="2013" name="PLoS Genet.">
        <title>Expanding the Marine Virosphere Using Metagenomics.</title>
        <authorList>
            <person name="Mizuno C.M."/>
            <person name="Rodriguez-Valera F."/>
            <person name="Kimes N.E."/>
            <person name="Ghai R."/>
        </authorList>
    </citation>
    <scope>NUCLEOTIDE SEQUENCE [LARGE SCALE GENOMIC DNA]</scope>
    <source>
        <strain evidence="1">UvMED-CGR-U-MedDCM-OCT-S38-C3</strain>
    </source>
</reference>
<dbReference type="KEGG" id="vg:55412230"/>
<evidence type="ECO:0000313" key="1">
    <source>
        <dbReference type="EMBL" id="BAQ94452.1"/>
    </source>
</evidence>
<dbReference type="GeneID" id="55412230"/>
<dbReference type="RefSeq" id="YP_009777949.1">
    <property type="nucleotide sequence ID" value="NC_047707.1"/>
</dbReference>
<proteinExistence type="predicted"/>
<keyword evidence="2" id="KW-1185">Reference proteome</keyword>
<dbReference type="Proteomes" id="UP000504725">
    <property type="component" value="Segment"/>
</dbReference>
<name>A0A6S4PA61_9CAUD</name>
<dbReference type="EMBL" id="AP013548">
    <property type="protein sequence ID" value="BAQ94452.1"/>
    <property type="molecule type" value="Genomic_DNA"/>
</dbReference>
<sequence>MTLPCDGEICMEDVVKELSLTGNACLNNAAIRDLAGKPSGKICFDDLYCKSKGGSVDDVLLVVGNSDTLGYAPLQQMQWSLDPSGKGETEEPGPVPEEWGTWFPPAPSQYLWYNIDFIRMSPNQRFIYIYFAAGSGNQMLLAWNKAQSWQTASWNAVPQDPWSGGSGGNGQGAAGADFTHDNKFMIAGFRNYIYPNGNTNPFLMCYELTDWTPDSQGRPQGANARWKTAQPPWVFDRDEMEDATGLINPSVTNPWCMPKGQKTSTEGVVVYNSGSYLCIWKYHPTQGLTFMTKYPHSPTTPAALRWADRKNGKWVVCHPTNIQPVVDGLADPDNQTNILQVWQLRASNYTLMPASTLQNPWRYKVRTRNNGIMEPDYWSDWRWQTKIWIESRFGDDPIFVSEDRKWICFFNAGANDDVWPAWQYTKMVSGKEVAAQGESDATIQYGAEGKPKTFDIYFGKWNDSTGVITNLVGFNPLSPDPEDTQANPNRASGWQWLSWDKDMKFFTIGGVFSSSGYHRLMQTYKWDNSSDNPVGERTWNIEQVYQDAGQPEGWSGAKFSSYTGMYVPNTD</sequence>
<organism evidence="1 2">
    <name type="scientific">uncultured phage_MedDCM-OCT-S38-C3</name>
    <dbReference type="NCBI Taxonomy" id="2740803"/>
    <lineage>
        <taxon>Viruses</taxon>
        <taxon>Duplodnaviria</taxon>
        <taxon>Heunggongvirae</taxon>
        <taxon>Uroviricota</taxon>
        <taxon>Caudoviricetes</taxon>
        <taxon>Autographivirales</taxon>
        <taxon>Stopalavirus</taxon>
        <taxon>Stopalavirus S38C3</taxon>
    </lineage>
</organism>